<dbReference type="GO" id="GO:0004888">
    <property type="term" value="F:transmembrane signaling receptor activity"/>
    <property type="evidence" value="ECO:0007669"/>
    <property type="project" value="InterPro"/>
</dbReference>
<evidence type="ECO:0000256" key="4">
    <source>
        <dbReference type="SAM" id="MobiDB-lite"/>
    </source>
</evidence>
<dbReference type="PANTHER" id="PTHR43531:SF11">
    <property type="entry name" value="METHYL-ACCEPTING CHEMOTAXIS PROTEIN 3"/>
    <property type="match status" value="1"/>
</dbReference>
<name>A0A5C4MXQ8_9RHOB</name>
<evidence type="ECO:0000256" key="1">
    <source>
        <dbReference type="ARBA" id="ARBA00022500"/>
    </source>
</evidence>
<feature type="domain" description="Methyl-accepting transducer" evidence="5">
    <location>
        <begin position="1"/>
        <end position="209"/>
    </location>
</feature>
<dbReference type="SMART" id="SM00283">
    <property type="entry name" value="MA"/>
    <property type="match status" value="1"/>
</dbReference>
<dbReference type="EMBL" id="VDFU01000013">
    <property type="protein sequence ID" value="TNC49206.1"/>
    <property type="molecule type" value="Genomic_DNA"/>
</dbReference>
<dbReference type="Proteomes" id="UP000305887">
    <property type="component" value="Unassembled WGS sequence"/>
</dbReference>
<dbReference type="GO" id="GO:0006935">
    <property type="term" value="P:chemotaxis"/>
    <property type="evidence" value="ECO:0007669"/>
    <property type="project" value="UniProtKB-KW"/>
</dbReference>
<dbReference type="OrthoDB" id="4514964at2"/>
<keyword evidence="7" id="KW-1185">Reference proteome</keyword>
<dbReference type="PROSITE" id="PS50111">
    <property type="entry name" value="CHEMOTAXIS_TRANSDUC_2"/>
    <property type="match status" value="1"/>
</dbReference>
<comment type="caution">
    <text evidence="6">The sequence shown here is derived from an EMBL/GenBank/DDBJ whole genome shotgun (WGS) entry which is preliminary data.</text>
</comment>
<dbReference type="PRINTS" id="PR00260">
    <property type="entry name" value="CHEMTRNSDUCR"/>
</dbReference>
<dbReference type="Pfam" id="PF00015">
    <property type="entry name" value="MCPsignal"/>
    <property type="match status" value="1"/>
</dbReference>
<evidence type="ECO:0000259" key="5">
    <source>
        <dbReference type="PROSITE" id="PS50111"/>
    </source>
</evidence>
<evidence type="ECO:0000313" key="7">
    <source>
        <dbReference type="Proteomes" id="UP000305887"/>
    </source>
</evidence>
<evidence type="ECO:0000256" key="2">
    <source>
        <dbReference type="ARBA" id="ARBA00029447"/>
    </source>
</evidence>
<dbReference type="GO" id="GO:0007165">
    <property type="term" value="P:signal transduction"/>
    <property type="evidence" value="ECO:0007669"/>
    <property type="project" value="UniProtKB-KW"/>
</dbReference>
<keyword evidence="1" id="KW-0145">Chemotaxis</keyword>
<feature type="region of interest" description="Disordered" evidence="4">
    <location>
        <begin position="41"/>
        <end position="70"/>
    </location>
</feature>
<protein>
    <recommendedName>
        <fullName evidence="5">Methyl-accepting transducer domain-containing protein</fullName>
    </recommendedName>
</protein>
<dbReference type="SUPFAM" id="SSF58104">
    <property type="entry name" value="Methyl-accepting chemotaxis protein (MCP) signaling domain"/>
    <property type="match status" value="1"/>
</dbReference>
<gene>
    <name evidence="6" type="ORF">FHG66_12140</name>
</gene>
<accession>A0A5C4MXQ8</accession>
<evidence type="ECO:0000313" key="6">
    <source>
        <dbReference type="EMBL" id="TNC49206.1"/>
    </source>
</evidence>
<dbReference type="PANTHER" id="PTHR43531">
    <property type="entry name" value="PROTEIN ICFG"/>
    <property type="match status" value="1"/>
</dbReference>
<feature type="compositionally biased region" description="Basic and acidic residues" evidence="4">
    <location>
        <begin position="213"/>
        <end position="222"/>
    </location>
</feature>
<organism evidence="6 7">
    <name type="scientific">Rubellimicrobium rubrum</name>
    <dbReference type="NCBI Taxonomy" id="2585369"/>
    <lineage>
        <taxon>Bacteria</taxon>
        <taxon>Pseudomonadati</taxon>
        <taxon>Pseudomonadota</taxon>
        <taxon>Alphaproteobacteria</taxon>
        <taxon>Rhodobacterales</taxon>
        <taxon>Roseobacteraceae</taxon>
        <taxon>Rubellimicrobium</taxon>
    </lineage>
</organism>
<comment type="similarity">
    <text evidence="2">Belongs to the methyl-accepting chemotaxis (MCP) protein family.</text>
</comment>
<evidence type="ECO:0000256" key="3">
    <source>
        <dbReference type="PROSITE-ProRule" id="PRU00284"/>
    </source>
</evidence>
<keyword evidence="3" id="KW-0807">Transducer</keyword>
<dbReference type="AlphaFoldDB" id="A0A5C4MXQ8"/>
<dbReference type="Gene3D" id="1.10.287.950">
    <property type="entry name" value="Methyl-accepting chemotaxis protein"/>
    <property type="match status" value="1"/>
</dbReference>
<sequence>MELAISTYIEALEQQRNQSDAARTTLATAVERLSSAMEEMTSNTAQTAESAARTEALASEVARGADESGRAVQQTVSSMRLMAERIQILKEIARQTDLLALNAAIEAARAGSGGAGFAVVANEVRKLAERATVAATDMQTLASEAVSVAEEGGSQMAALVPNVRQISDLVTTISAACREQSVGTTQINNVIQDLARIQDKPAASQAPIKGRGLRPDTIRMAS</sequence>
<feature type="region of interest" description="Disordered" evidence="4">
    <location>
        <begin position="202"/>
        <end position="222"/>
    </location>
</feature>
<dbReference type="InterPro" id="IPR051310">
    <property type="entry name" value="MCP_chemotaxis"/>
</dbReference>
<proteinExistence type="inferred from homology"/>
<dbReference type="InterPro" id="IPR004090">
    <property type="entry name" value="Chemotax_Me-accpt_rcpt"/>
</dbReference>
<reference evidence="6 7" key="1">
    <citation type="submission" date="2019-06" db="EMBL/GenBank/DDBJ databases">
        <title>YIM 131921 draft genome.</title>
        <authorList>
            <person name="Jiang L."/>
        </authorList>
    </citation>
    <scope>NUCLEOTIDE SEQUENCE [LARGE SCALE GENOMIC DNA]</scope>
    <source>
        <strain evidence="6 7">YIM 131921</strain>
    </source>
</reference>
<dbReference type="GO" id="GO:0005886">
    <property type="term" value="C:plasma membrane"/>
    <property type="evidence" value="ECO:0007669"/>
    <property type="project" value="TreeGrafter"/>
</dbReference>
<dbReference type="InterPro" id="IPR004089">
    <property type="entry name" value="MCPsignal_dom"/>
</dbReference>